<feature type="region of interest" description="Disordered" evidence="1">
    <location>
        <begin position="60"/>
        <end position="85"/>
    </location>
</feature>
<evidence type="ECO:0000313" key="3">
    <source>
        <dbReference type="Proteomes" id="UP000611554"/>
    </source>
</evidence>
<accession>A0ABQ2QK84</accession>
<reference evidence="3" key="1">
    <citation type="journal article" date="2019" name="Int. J. Syst. Evol. Microbiol.">
        <title>The Global Catalogue of Microorganisms (GCM) 10K type strain sequencing project: providing services to taxonomists for standard genome sequencing and annotation.</title>
        <authorList>
            <consortium name="The Broad Institute Genomics Platform"/>
            <consortium name="The Broad Institute Genome Sequencing Center for Infectious Disease"/>
            <person name="Wu L."/>
            <person name="Ma J."/>
        </authorList>
    </citation>
    <scope>NUCLEOTIDE SEQUENCE [LARGE SCALE GENOMIC DNA]</scope>
    <source>
        <strain evidence="3">JCM 3115</strain>
    </source>
</reference>
<dbReference type="EMBL" id="BMQJ01000002">
    <property type="protein sequence ID" value="GGP84362.1"/>
    <property type="molecule type" value="Genomic_DNA"/>
</dbReference>
<keyword evidence="3" id="KW-1185">Reference proteome</keyword>
<sequence>MSVEDAERGQGGGEPVIVGVAPIEQHQESDRSDQNSAAPMQTATSTAIVERFMIGSLVRSSVHSTGTPEPAPDASPVVTSLAATS</sequence>
<organism evidence="2 3">
    <name type="scientific">Streptosporangium pseudovulgare</name>
    <dbReference type="NCBI Taxonomy" id="35765"/>
    <lineage>
        <taxon>Bacteria</taxon>
        <taxon>Bacillati</taxon>
        <taxon>Actinomycetota</taxon>
        <taxon>Actinomycetes</taxon>
        <taxon>Streptosporangiales</taxon>
        <taxon>Streptosporangiaceae</taxon>
        <taxon>Streptosporangium</taxon>
    </lineage>
</organism>
<feature type="region of interest" description="Disordered" evidence="1">
    <location>
        <begin position="1"/>
        <end position="44"/>
    </location>
</feature>
<proteinExistence type="predicted"/>
<dbReference type="Proteomes" id="UP000611554">
    <property type="component" value="Unassembled WGS sequence"/>
</dbReference>
<evidence type="ECO:0000313" key="2">
    <source>
        <dbReference type="EMBL" id="GGP84362.1"/>
    </source>
</evidence>
<feature type="compositionally biased region" description="Polar residues" evidence="1">
    <location>
        <begin position="34"/>
        <end position="44"/>
    </location>
</feature>
<evidence type="ECO:0000256" key="1">
    <source>
        <dbReference type="SAM" id="MobiDB-lite"/>
    </source>
</evidence>
<dbReference type="RefSeq" id="WP_189245403.1">
    <property type="nucleotide sequence ID" value="NZ_BMQJ01000002.1"/>
</dbReference>
<protein>
    <submittedName>
        <fullName evidence="2">Uncharacterized protein</fullName>
    </submittedName>
</protein>
<name>A0ABQ2QK84_9ACTN</name>
<comment type="caution">
    <text evidence="2">The sequence shown here is derived from an EMBL/GenBank/DDBJ whole genome shotgun (WGS) entry which is preliminary data.</text>
</comment>
<gene>
    <name evidence="2" type="ORF">GCM10010140_11800</name>
</gene>